<dbReference type="OrthoDB" id="76293at2759"/>
<organism evidence="3 4">
    <name type="scientific">Colocasia esculenta</name>
    <name type="common">Wild taro</name>
    <name type="synonym">Arum esculentum</name>
    <dbReference type="NCBI Taxonomy" id="4460"/>
    <lineage>
        <taxon>Eukaryota</taxon>
        <taxon>Viridiplantae</taxon>
        <taxon>Streptophyta</taxon>
        <taxon>Embryophyta</taxon>
        <taxon>Tracheophyta</taxon>
        <taxon>Spermatophyta</taxon>
        <taxon>Magnoliopsida</taxon>
        <taxon>Liliopsida</taxon>
        <taxon>Araceae</taxon>
        <taxon>Aroideae</taxon>
        <taxon>Colocasieae</taxon>
        <taxon>Colocasia</taxon>
    </lineage>
</organism>
<name>A0A843TQ03_COLES</name>
<dbReference type="AlphaFoldDB" id="A0A843TQ03"/>
<dbReference type="Pfam" id="PF22248">
    <property type="entry name" value="ERMP1_C"/>
    <property type="match status" value="1"/>
</dbReference>
<reference evidence="3" key="1">
    <citation type="submission" date="2017-07" db="EMBL/GenBank/DDBJ databases">
        <title>Taro Niue Genome Assembly and Annotation.</title>
        <authorList>
            <person name="Atibalentja N."/>
            <person name="Keating K."/>
            <person name="Fields C.J."/>
        </authorList>
    </citation>
    <scope>NUCLEOTIDE SEQUENCE</scope>
    <source>
        <strain evidence="3">Niue_2</strain>
        <tissue evidence="3">Leaf</tissue>
    </source>
</reference>
<dbReference type="Proteomes" id="UP000652761">
    <property type="component" value="Unassembled WGS sequence"/>
</dbReference>
<feature type="domain" description="Endoplasmic reticulum metallopeptidase 1-like C-terminal" evidence="2">
    <location>
        <begin position="38"/>
        <end position="138"/>
    </location>
</feature>
<dbReference type="EMBL" id="NMUH01000125">
    <property type="protein sequence ID" value="MQL72276.1"/>
    <property type="molecule type" value="Genomic_DNA"/>
</dbReference>
<dbReference type="InterPro" id="IPR053973">
    <property type="entry name" value="ERMP1-like_C"/>
</dbReference>
<comment type="similarity">
    <text evidence="1">Belongs to the peptidase M28 family.</text>
</comment>
<evidence type="ECO:0000256" key="1">
    <source>
        <dbReference type="ARBA" id="ARBA00010918"/>
    </source>
</evidence>
<accession>A0A843TQ03</accession>
<evidence type="ECO:0000259" key="2">
    <source>
        <dbReference type="Pfam" id="PF22248"/>
    </source>
</evidence>
<evidence type="ECO:0000313" key="4">
    <source>
        <dbReference type="Proteomes" id="UP000652761"/>
    </source>
</evidence>
<gene>
    <name evidence="3" type="ORF">Taro_004625</name>
</gene>
<proteinExistence type="inferred from homology"/>
<comment type="caution">
    <text evidence="3">The sequence shown here is derived from an EMBL/GenBank/DDBJ whole genome shotgun (WGS) entry which is preliminary data.</text>
</comment>
<protein>
    <recommendedName>
        <fullName evidence="2">Endoplasmic reticulum metallopeptidase 1-like C-terminal domain-containing protein</fullName>
    </recommendedName>
</protein>
<keyword evidence="4" id="KW-1185">Reference proteome</keyword>
<evidence type="ECO:0000313" key="3">
    <source>
        <dbReference type="EMBL" id="MQL72276.1"/>
    </source>
</evidence>
<sequence>MGEEKRRRLARSDSGEFLESSYDFSVVDANPLEFLFNSLEEVWVAVLNITGPLSNWSFADNVLPAPEIINGGPPSYICRLSGRSDENWTFWLEANSSETLRVDLAVLDQYLVDDSKRLKSLFPSWVDVVAYSSFLSSYYY</sequence>